<name>A0A0W8FFS4_9ZZZZ</name>
<feature type="domain" description="CBS" evidence="2">
    <location>
        <begin position="43"/>
        <end position="100"/>
    </location>
</feature>
<protein>
    <submittedName>
        <fullName evidence="3">Cbs domain protein</fullName>
    </submittedName>
</protein>
<accession>A0A0W8FFS4</accession>
<gene>
    <name evidence="3" type="ORF">ASZ90_010583</name>
</gene>
<dbReference type="PANTHER" id="PTHR43080">
    <property type="entry name" value="CBS DOMAIN-CONTAINING PROTEIN CBSX3, MITOCHONDRIAL"/>
    <property type="match status" value="1"/>
</dbReference>
<reference evidence="3" key="1">
    <citation type="journal article" date="2015" name="Proc. Natl. Acad. Sci. U.S.A.">
        <title>Networks of energetic and metabolic interactions define dynamics in microbial communities.</title>
        <authorList>
            <person name="Embree M."/>
            <person name="Liu J.K."/>
            <person name="Al-Bassam M.M."/>
            <person name="Zengler K."/>
        </authorList>
    </citation>
    <scope>NUCLEOTIDE SEQUENCE</scope>
</reference>
<dbReference type="InterPro" id="IPR051257">
    <property type="entry name" value="Diverse_CBS-Domain"/>
</dbReference>
<feature type="domain" description="CBS" evidence="2">
    <location>
        <begin position="186"/>
        <end position="244"/>
    </location>
</feature>
<dbReference type="PROSITE" id="PS51371">
    <property type="entry name" value="CBS"/>
    <property type="match status" value="4"/>
</dbReference>
<feature type="domain" description="CBS" evidence="2">
    <location>
        <begin position="123"/>
        <end position="180"/>
    </location>
</feature>
<dbReference type="EMBL" id="LNQE01001264">
    <property type="protein sequence ID" value="KUG19706.1"/>
    <property type="molecule type" value="Genomic_DNA"/>
</dbReference>
<proteinExistence type="predicted"/>
<evidence type="ECO:0000313" key="3">
    <source>
        <dbReference type="EMBL" id="KUG19706.1"/>
    </source>
</evidence>
<dbReference type="Pfam" id="PF00571">
    <property type="entry name" value="CBS"/>
    <property type="match status" value="4"/>
</dbReference>
<dbReference type="SMART" id="SM00116">
    <property type="entry name" value="CBS"/>
    <property type="match status" value="4"/>
</dbReference>
<dbReference type="InterPro" id="IPR000644">
    <property type="entry name" value="CBS_dom"/>
</dbReference>
<dbReference type="SUPFAM" id="SSF54631">
    <property type="entry name" value="CBS-domain pair"/>
    <property type="match status" value="2"/>
</dbReference>
<evidence type="ECO:0000256" key="1">
    <source>
        <dbReference type="ARBA" id="ARBA00023122"/>
    </source>
</evidence>
<dbReference type="PANTHER" id="PTHR43080:SF2">
    <property type="entry name" value="CBS DOMAIN-CONTAINING PROTEIN"/>
    <property type="match status" value="1"/>
</dbReference>
<keyword evidence="1" id="KW-0129">CBS domain</keyword>
<comment type="caution">
    <text evidence="3">The sequence shown here is derived from an EMBL/GenBank/DDBJ whole genome shotgun (WGS) entry which is preliminary data.</text>
</comment>
<dbReference type="InterPro" id="IPR046342">
    <property type="entry name" value="CBS_dom_sf"/>
</dbReference>
<feature type="domain" description="CBS" evidence="2">
    <location>
        <begin position="257"/>
        <end position="313"/>
    </location>
</feature>
<sequence length="313" mass="34534">MHQNDKREKQADKLLKMPGRLERGPVEFKSRIVEQNGEIMAIATRNVISIPLTTSIISAVEIMTRESFRRLPIVDAGSLRLRGIVTAGDIINFMGGGDKFNLVQKKHSGNFLAAINESVREIMTRHLVTVPDTAHIADAVDIIINKRVGGIPVINTDGSMKGIVTERDVMKVLATENSDMMVEDIMSTSLRVTTPQSPIGRVCQEMVKYRFRRLPVVVDDVLCGIVTATDIINYLGRGQVFEKLITGDVAEVMGLPMRTLISGELHTTTPDRNIHDIAVEMLQKRVGGLPVIEDAHLIGLVTEFDLVKAFSGK</sequence>
<organism evidence="3">
    <name type="scientific">hydrocarbon metagenome</name>
    <dbReference type="NCBI Taxonomy" id="938273"/>
    <lineage>
        <taxon>unclassified sequences</taxon>
        <taxon>metagenomes</taxon>
        <taxon>ecological metagenomes</taxon>
    </lineage>
</organism>
<dbReference type="AlphaFoldDB" id="A0A0W8FFS4"/>
<dbReference type="CDD" id="cd17779">
    <property type="entry name" value="CBS_archAMPK_gamma-repeat1"/>
    <property type="match status" value="1"/>
</dbReference>
<dbReference type="Gene3D" id="3.10.580.10">
    <property type="entry name" value="CBS-domain"/>
    <property type="match status" value="2"/>
</dbReference>
<evidence type="ECO:0000259" key="2">
    <source>
        <dbReference type="PROSITE" id="PS51371"/>
    </source>
</evidence>